<dbReference type="Gene3D" id="3.40.50.300">
    <property type="entry name" value="P-loop containing nucleotide triphosphate hydrolases"/>
    <property type="match status" value="1"/>
</dbReference>
<dbReference type="KEGG" id="tbc:A0O31_01629"/>
<feature type="domain" description="Terminase large subunit gp17-like C-terminal" evidence="2">
    <location>
        <begin position="253"/>
        <end position="398"/>
    </location>
</feature>
<dbReference type="Pfam" id="PF17289">
    <property type="entry name" value="Terminase_6C"/>
    <property type="match status" value="1"/>
</dbReference>
<dbReference type="Gene3D" id="3.30.420.240">
    <property type="match status" value="1"/>
</dbReference>
<proteinExistence type="predicted"/>
<evidence type="ECO:0000313" key="4">
    <source>
        <dbReference type="Proteomes" id="UP000182993"/>
    </source>
</evidence>
<dbReference type="STRING" id="56956.A0O31_01629"/>
<dbReference type="Pfam" id="PF03237">
    <property type="entry name" value="Terminase_6N"/>
    <property type="match status" value="1"/>
</dbReference>
<gene>
    <name evidence="3" type="ORF">A0O31_01629</name>
</gene>
<keyword evidence="1" id="KW-1188">Viral release from host cell</keyword>
<organism evidence="3 4">
    <name type="scientific">Thermus brockianus</name>
    <dbReference type="NCBI Taxonomy" id="56956"/>
    <lineage>
        <taxon>Bacteria</taxon>
        <taxon>Thermotogati</taxon>
        <taxon>Deinococcota</taxon>
        <taxon>Deinococci</taxon>
        <taxon>Thermales</taxon>
        <taxon>Thermaceae</taxon>
        <taxon>Thermus</taxon>
    </lineage>
</organism>
<accession>A0A1J0LTL0</accession>
<dbReference type="AlphaFoldDB" id="A0A1J0LTL0"/>
<dbReference type="InterPro" id="IPR035421">
    <property type="entry name" value="Terminase_6C"/>
</dbReference>
<dbReference type="OrthoDB" id="5684611at2"/>
<evidence type="ECO:0000313" key="3">
    <source>
        <dbReference type="EMBL" id="APD09737.1"/>
    </source>
</evidence>
<reference evidence="4" key="1">
    <citation type="submission" date="2016-06" db="EMBL/GenBank/DDBJ databases">
        <title>Whole genome sequencing of Thermus brockianus strain GE-1.</title>
        <authorList>
            <person name="Schaefers C."/>
            <person name="Blank S."/>
            <person name="Wiebusch S."/>
            <person name="Elleuche S."/>
            <person name="Antranikian G."/>
        </authorList>
    </citation>
    <scope>NUCLEOTIDE SEQUENCE [LARGE SCALE GENOMIC DNA]</scope>
    <source>
        <strain evidence="4">GE-1</strain>
    </source>
</reference>
<dbReference type="InterPro" id="IPR027417">
    <property type="entry name" value="P-loop_NTPase"/>
</dbReference>
<name>A0A1J0LTL0_THEBO</name>
<dbReference type="Proteomes" id="UP000182993">
    <property type="component" value="Chromosome"/>
</dbReference>
<evidence type="ECO:0000256" key="1">
    <source>
        <dbReference type="ARBA" id="ARBA00022612"/>
    </source>
</evidence>
<dbReference type="EMBL" id="CP016312">
    <property type="protein sequence ID" value="APD09737.1"/>
    <property type="molecule type" value="Genomic_DNA"/>
</dbReference>
<dbReference type="SUPFAM" id="SSF52540">
    <property type="entry name" value="P-loop containing nucleoside triphosphate hydrolases"/>
    <property type="match status" value="1"/>
</dbReference>
<protein>
    <submittedName>
        <fullName evidence="3">Terminase-like family protein</fullName>
    </submittedName>
</protein>
<dbReference type="RefSeq" id="WP_071677395.1">
    <property type="nucleotide sequence ID" value="NZ_CP016312.1"/>
</dbReference>
<evidence type="ECO:0000259" key="2">
    <source>
        <dbReference type="Pfam" id="PF17289"/>
    </source>
</evidence>
<sequence length="417" mass="46630">MRELAQDLALALDPTVVLKRAGVIPAPWQRRALLSPSPRLLLLASRQAGKSTTAAALALHTALVRQEATVLLIAPSQRQSQELANRVRRFAQVLGLELQAESALRLELRGGSRVIALPAKEGTIRGYSAHLVVLDEAAWIPDDLYAAVRPMLAATRGRLVAISTPFGTRGWFWREWVEGEGWERVMVTAYDVPHLDPAFLEEERRALGEWRFRQEYLCEFLSSGGAIPEEDVERATRLPGPEEPREGRRYVAGLDLARVHDWSALAIVDATEPEAMRLVRLERWRAEWEETVERVLSLVRPYAPRLLVDATGVGDPVYERLRRAYPNVYPYRFSHATKPPLVTELRLALAEGRLLLYPDPALLGELRALEARQTTYGVSYEAPSGAHDDTVMALALAVWAARHAAPTGGPYRVKGRW</sequence>